<gene>
    <name evidence="1" type="ORF">BDM02DRAFT_2823232</name>
</gene>
<name>A0ACB6ZCD4_THEGA</name>
<evidence type="ECO:0000313" key="2">
    <source>
        <dbReference type="Proteomes" id="UP000886501"/>
    </source>
</evidence>
<dbReference type="EMBL" id="MU118042">
    <property type="protein sequence ID" value="KAF9647055.1"/>
    <property type="molecule type" value="Genomic_DNA"/>
</dbReference>
<proteinExistence type="predicted"/>
<reference evidence="1" key="2">
    <citation type="journal article" date="2020" name="Nat. Commun.">
        <title>Large-scale genome sequencing of mycorrhizal fungi provides insights into the early evolution of symbiotic traits.</title>
        <authorList>
            <person name="Miyauchi S."/>
            <person name="Kiss E."/>
            <person name="Kuo A."/>
            <person name="Drula E."/>
            <person name="Kohler A."/>
            <person name="Sanchez-Garcia M."/>
            <person name="Morin E."/>
            <person name="Andreopoulos B."/>
            <person name="Barry K.W."/>
            <person name="Bonito G."/>
            <person name="Buee M."/>
            <person name="Carver A."/>
            <person name="Chen C."/>
            <person name="Cichocki N."/>
            <person name="Clum A."/>
            <person name="Culley D."/>
            <person name="Crous P.W."/>
            <person name="Fauchery L."/>
            <person name="Girlanda M."/>
            <person name="Hayes R.D."/>
            <person name="Keri Z."/>
            <person name="LaButti K."/>
            <person name="Lipzen A."/>
            <person name="Lombard V."/>
            <person name="Magnuson J."/>
            <person name="Maillard F."/>
            <person name="Murat C."/>
            <person name="Nolan M."/>
            <person name="Ohm R.A."/>
            <person name="Pangilinan J."/>
            <person name="Pereira M.F."/>
            <person name="Perotto S."/>
            <person name="Peter M."/>
            <person name="Pfister S."/>
            <person name="Riley R."/>
            <person name="Sitrit Y."/>
            <person name="Stielow J.B."/>
            <person name="Szollosi G."/>
            <person name="Zifcakova L."/>
            <person name="Stursova M."/>
            <person name="Spatafora J.W."/>
            <person name="Tedersoo L."/>
            <person name="Vaario L.M."/>
            <person name="Yamada A."/>
            <person name="Yan M."/>
            <person name="Wang P."/>
            <person name="Xu J."/>
            <person name="Bruns T."/>
            <person name="Baldrian P."/>
            <person name="Vilgalys R."/>
            <person name="Dunand C."/>
            <person name="Henrissat B."/>
            <person name="Grigoriev I.V."/>
            <person name="Hibbett D."/>
            <person name="Nagy L.G."/>
            <person name="Martin F.M."/>
        </authorList>
    </citation>
    <scope>NUCLEOTIDE SEQUENCE</scope>
    <source>
        <strain evidence="1">P2</strain>
    </source>
</reference>
<accession>A0ACB6ZCD4</accession>
<organism evidence="1 2">
    <name type="scientific">Thelephora ganbajun</name>
    <name type="common">Ganba fungus</name>
    <dbReference type="NCBI Taxonomy" id="370292"/>
    <lineage>
        <taxon>Eukaryota</taxon>
        <taxon>Fungi</taxon>
        <taxon>Dikarya</taxon>
        <taxon>Basidiomycota</taxon>
        <taxon>Agaricomycotina</taxon>
        <taxon>Agaricomycetes</taxon>
        <taxon>Thelephorales</taxon>
        <taxon>Thelephoraceae</taxon>
        <taxon>Thelephora</taxon>
    </lineage>
</organism>
<protein>
    <submittedName>
        <fullName evidence="1">Uncharacterized protein</fullName>
    </submittedName>
</protein>
<dbReference type="Proteomes" id="UP000886501">
    <property type="component" value="Unassembled WGS sequence"/>
</dbReference>
<keyword evidence="2" id="KW-1185">Reference proteome</keyword>
<comment type="caution">
    <text evidence="1">The sequence shown here is derived from an EMBL/GenBank/DDBJ whole genome shotgun (WGS) entry which is preliminary data.</text>
</comment>
<reference evidence="1" key="1">
    <citation type="submission" date="2019-10" db="EMBL/GenBank/DDBJ databases">
        <authorList>
            <consortium name="DOE Joint Genome Institute"/>
            <person name="Kuo A."/>
            <person name="Miyauchi S."/>
            <person name="Kiss E."/>
            <person name="Drula E."/>
            <person name="Kohler A."/>
            <person name="Sanchez-Garcia M."/>
            <person name="Andreopoulos B."/>
            <person name="Barry K.W."/>
            <person name="Bonito G."/>
            <person name="Buee M."/>
            <person name="Carver A."/>
            <person name="Chen C."/>
            <person name="Cichocki N."/>
            <person name="Clum A."/>
            <person name="Culley D."/>
            <person name="Crous P.W."/>
            <person name="Fauchery L."/>
            <person name="Girlanda M."/>
            <person name="Hayes R."/>
            <person name="Keri Z."/>
            <person name="Labutti K."/>
            <person name="Lipzen A."/>
            <person name="Lombard V."/>
            <person name="Magnuson J."/>
            <person name="Maillard F."/>
            <person name="Morin E."/>
            <person name="Murat C."/>
            <person name="Nolan M."/>
            <person name="Ohm R."/>
            <person name="Pangilinan J."/>
            <person name="Pereira M."/>
            <person name="Perotto S."/>
            <person name="Peter M."/>
            <person name="Riley R."/>
            <person name="Sitrit Y."/>
            <person name="Stielow B."/>
            <person name="Szollosi G."/>
            <person name="Zifcakova L."/>
            <person name="Stursova M."/>
            <person name="Spatafora J.W."/>
            <person name="Tedersoo L."/>
            <person name="Vaario L.-M."/>
            <person name="Yamada A."/>
            <person name="Yan M."/>
            <person name="Wang P."/>
            <person name="Xu J."/>
            <person name="Bruns T."/>
            <person name="Baldrian P."/>
            <person name="Vilgalys R."/>
            <person name="Henrissat B."/>
            <person name="Grigoriev I.V."/>
            <person name="Hibbett D."/>
            <person name="Nagy L.G."/>
            <person name="Martin F.M."/>
        </authorList>
    </citation>
    <scope>NUCLEOTIDE SEQUENCE</scope>
    <source>
        <strain evidence="1">P2</strain>
    </source>
</reference>
<evidence type="ECO:0000313" key="1">
    <source>
        <dbReference type="EMBL" id="KAF9647055.1"/>
    </source>
</evidence>
<sequence length="232" mass="25877">MMRKKRHASPGEAEEIGEVYRCMTIEEYKGKMSKAEQEAEQSRKELRNAERRLARMAEKVETTKQDTEGVEVGLDEVKKQLEVAATDCAHWKERTVELQRALRRIKEREFRGPKGISNAVESAIAALVNSGGKALSPPRRRVEGRIYELVNELAFTWRLPTPMIAGIVRSVSQATVDVCHGGHVDDVDIEMGEHYEFDERERGGSPVLDAVIAGPSDAVVPLPEKPSEGENA</sequence>